<dbReference type="InterPro" id="IPR048365">
    <property type="entry name" value="TNP-like_RNaseH_N"/>
</dbReference>
<feature type="region of interest" description="Disordered" evidence="2">
    <location>
        <begin position="66"/>
        <end position="131"/>
    </location>
</feature>
<feature type="coiled-coil region" evidence="1">
    <location>
        <begin position="289"/>
        <end position="330"/>
    </location>
</feature>
<accession>A0A1E1X3J8</accession>
<dbReference type="Pfam" id="PF21787">
    <property type="entry name" value="TNP-like_RNaseH_N"/>
    <property type="match status" value="1"/>
</dbReference>
<feature type="domain" description="Transposable element P transposase-like RNase H" evidence="3">
    <location>
        <begin position="405"/>
        <end position="483"/>
    </location>
</feature>
<dbReference type="EMBL" id="GFAC01005577">
    <property type="protein sequence ID" value="JAT93611.1"/>
    <property type="molecule type" value="mRNA"/>
</dbReference>
<feature type="compositionally biased region" description="Basic and acidic residues" evidence="2">
    <location>
        <begin position="106"/>
        <end position="116"/>
    </location>
</feature>
<dbReference type="AlphaFoldDB" id="A0A1E1X3J8"/>
<feature type="compositionally biased region" description="Polar residues" evidence="2">
    <location>
        <begin position="83"/>
        <end position="96"/>
    </location>
</feature>
<evidence type="ECO:0000259" key="3">
    <source>
        <dbReference type="Pfam" id="PF21787"/>
    </source>
</evidence>
<feature type="compositionally biased region" description="Low complexity" evidence="2">
    <location>
        <begin position="117"/>
        <end position="130"/>
    </location>
</feature>
<evidence type="ECO:0000256" key="2">
    <source>
        <dbReference type="SAM" id="MobiDB-lite"/>
    </source>
</evidence>
<proteinExistence type="evidence at transcript level"/>
<sequence>VVCEKHFEEQYIERSFKVTVNGVVNEIARDKPRLTPDAVPTLFEQYPKHLVPKKALKRKVRNLCLQEPTTKRRRNKSEPFDVTDSSATDNIESSACSDDAAAGIDPGERVGSEKELQSQSDSQAAQLPSAESGHPFSSIFIPIAWMKVPSASSENLTYALCEAEANNIGTLFIERMVTFSKTLPEGGSVLATVHLRGREHSKEVLTTRTEAELLVQKVSAMVLCCGSGIKPVSSKYVQYRKMYFAARCLLTTESEGSSCAQCKYLRVLAQNQMCRLKKQKRTSSEKNKHQNVSRNLRRTKKKLASVQEQVARMKEENKSITEEALEARIRALPQKQQLAVKNCFASAQRKSVRGMTYSDEWIVECIMMRMRSPRLYEHLRKEKVMILPGRTCLRKYLQRFKGCFGLNPKVYAALGEKTKDMDAFSRHGGLVIDELKFSEHLDVKSNGGIEGFVDLGDQSSGDQKGILADHGMIVLFQPFTGNW</sequence>
<organism evidence="4">
    <name type="scientific">Amblyomma aureolatum</name>
    <dbReference type="NCBI Taxonomy" id="187763"/>
    <lineage>
        <taxon>Eukaryota</taxon>
        <taxon>Metazoa</taxon>
        <taxon>Ecdysozoa</taxon>
        <taxon>Arthropoda</taxon>
        <taxon>Chelicerata</taxon>
        <taxon>Arachnida</taxon>
        <taxon>Acari</taxon>
        <taxon>Parasitiformes</taxon>
        <taxon>Ixodida</taxon>
        <taxon>Ixodoidea</taxon>
        <taxon>Ixodidae</taxon>
        <taxon>Amblyomminae</taxon>
        <taxon>Amblyomma</taxon>
    </lineage>
</organism>
<feature type="non-terminal residue" evidence="4">
    <location>
        <position position="483"/>
    </location>
</feature>
<evidence type="ECO:0000256" key="1">
    <source>
        <dbReference type="SAM" id="Coils"/>
    </source>
</evidence>
<evidence type="ECO:0000313" key="4">
    <source>
        <dbReference type="EMBL" id="JAT93611.1"/>
    </source>
</evidence>
<feature type="non-terminal residue" evidence="4">
    <location>
        <position position="1"/>
    </location>
</feature>
<keyword evidence="1" id="KW-0175">Coiled coil</keyword>
<protein>
    <submittedName>
        <fullName evidence="4">Putative p-2 drh</fullName>
    </submittedName>
</protein>
<reference evidence="4" key="1">
    <citation type="journal article" date="2017" name="Front. Cell. Infect. Microbiol.">
        <title>The Distinct Transcriptional Response of the Midgut of Amblyomma sculptum and Amblyomma aureolatum Ticks to Rickettsia rickettsii Correlates to Their Differences in Susceptibility to Infection.</title>
        <authorList>
            <person name="Martins L.A."/>
            <person name="Galletti M.F.B.M."/>
            <person name="Ribeiro J.M."/>
            <person name="Fujita A."/>
            <person name="Costa F.B."/>
            <person name="Labruna M.B."/>
            <person name="Daffre S."/>
            <person name="Fogaca A.C."/>
        </authorList>
    </citation>
    <scope>NUCLEOTIDE SEQUENCE</scope>
</reference>
<name>A0A1E1X3J8_9ACAR</name>